<evidence type="ECO:0000313" key="15">
    <source>
        <dbReference type="Proteomes" id="UP001609219"/>
    </source>
</evidence>
<dbReference type="EMBL" id="JBIMSP010000010">
    <property type="protein sequence ID" value="MFH5242044.1"/>
    <property type="molecule type" value="Genomic_DNA"/>
</dbReference>
<dbReference type="Pfam" id="PF00512">
    <property type="entry name" value="HisKA"/>
    <property type="match status" value="1"/>
</dbReference>
<evidence type="ECO:0000256" key="2">
    <source>
        <dbReference type="ARBA" id="ARBA00004236"/>
    </source>
</evidence>
<dbReference type="EMBL" id="JBIMSN010000062">
    <property type="protein sequence ID" value="MFH5230072.1"/>
    <property type="molecule type" value="Genomic_DNA"/>
</dbReference>
<keyword evidence="15" id="KW-1185">Reference proteome</keyword>
<dbReference type="SMART" id="SM00387">
    <property type="entry name" value="HATPase_c"/>
    <property type="match status" value="1"/>
</dbReference>
<keyword evidence="8" id="KW-0812">Transmembrane</keyword>
<dbReference type="GO" id="GO:0016301">
    <property type="term" value="F:kinase activity"/>
    <property type="evidence" value="ECO:0007669"/>
    <property type="project" value="UniProtKB-KW"/>
</dbReference>
<evidence type="ECO:0000313" key="10">
    <source>
        <dbReference type="EMBL" id="MFH5206643.1"/>
    </source>
</evidence>
<evidence type="ECO:0000256" key="6">
    <source>
        <dbReference type="ARBA" id="ARBA00023012"/>
    </source>
</evidence>
<dbReference type="CDD" id="cd00082">
    <property type="entry name" value="HisKA"/>
    <property type="match status" value="1"/>
</dbReference>
<dbReference type="Pfam" id="PF02518">
    <property type="entry name" value="HATPase_c"/>
    <property type="match status" value="1"/>
</dbReference>
<keyword evidence="6" id="KW-0902">Two-component regulatory system</keyword>
<dbReference type="Proteomes" id="UP001609175">
    <property type="component" value="Unassembled WGS sequence"/>
</dbReference>
<dbReference type="PROSITE" id="PS50109">
    <property type="entry name" value="HIS_KIN"/>
    <property type="match status" value="1"/>
</dbReference>
<evidence type="ECO:0000256" key="3">
    <source>
        <dbReference type="ARBA" id="ARBA00012438"/>
    </source>
</evidence>
<evidence type="ECO:0000256" key="5">
    <source>
        <dbReference type="ARBA" id="ARBA00022777"/>
    </source>
</evidence>
<comment type="catalytic activity">
    <reaction evidence="1">
        <text>ATP + protein L-histidine = ADP + protein N-phospho-L-histidine.</text>
        <dbReference type="EC" id="2.7.13.3"/>
    </reaction>
</comment>
<keyword evidence="5 12" id="KW-0808">Transferase</keyword>
<keyword evidence="8" id="KW-0472">Membrane</keyword>
<feature type="coiled-coil region" evidence="7">
    <location>
        <begin position="87"/>
        <end position="114"/>
    </location>
</feature>
<dbReference type="EMBL" id="JBIMSO010000001">
    <property type="protein sequence ID" value="MFH5206643.1"/>
    <property type="molecule type" value="Genomic_DNA"/>
</dbReference>
<dbReference type="InterPro" id="IPR003594">
    <property type="entry name" value="HATPase_dom"/>
</dbReference>
<dbReference type="Gene3D" id="1.10.287.130">
    <property type="match status" value="1"/>
</dbReference>
<keyword evidence="8" id="KW-1133">Transmembrane helix</keyword>
<dbReference type="InterPro" id="IPR036890">
    <property type="entry name" value="HATPase_C_sf"/>
</dbReference>
<dbReference type="InterPro" id="IPR003661">
    <property type="entry name" value="HisK_dim/P_dom"/>
</dbReference>
<keyword evidence="7" id="KW-0175">Coiled coil</keyword>
<dbReference type="RefSeq" id="WP_395112035.1">
    <property type="nucleotide sequence ID" value="NZ_JBIMSN010000062.1"/>
</dbReference>
<feature type="transmembrane region" description="Helical" evidence="8">
    <location>
        <begin position="6"/>
        <end position="27"/>
    </location>
</feature>
<dbReference type="PRINTS" id="PR00344">
    <property type="entry name" value="BCTRLSENSOR"/>
</dbReference>
<evidence type="ECO:0000256" key="1">
    <source>
        <dbReference type="ARBA" id="ARBA00000085"/>
    </source>
</evidence>
<feature type="transmembrane region" description="Helical" evidence="8">
    <location>
        <begin position="39"/>
        <end position="63"/>
    </location>
</feature>
<dbReference type="InterPro" id="IPR004358">
    <property type="entry name" value="Sig_transdc_His_kin-like_C"/>
</dbReference>
<dbReference type="PANTHER" id="PTHR43547:SF2">
    <property type="entry name" value="HYBRID SIGNAL TRANSDUCTION HISTIDINE KINASE C"/>
    <property type="match status" value="1"/>
</dbReference>
<dbReference type="InterPro" id="IPR005467">
    <property type="entry name" value="His_kinase_dom"/>
</dbReference>
<comment type="subcellular location">
    <subcellularLocation>
        <location evidence="2">Cell membrane</location>
    </subcellularLocation>
</comment>
<evidence type="ECO:0000313" key="13">
    <source>
        <dbReference type="Proteomes" id="UP001609175"/>
    </source>
</evidence>
<dbReference type="SUPFAM" id="SSF55874">
    <property type="entry name" value="ATPase domain of HSP90 chaperone/DNA topoisomerase II/histidine kinase"/>
    <property type="match status" value="1"/>
</dbReference>
<name>A0ABW7KHV6_9NOCA</name>
<keyword evidence="4" id="KW-0597">Phosphoprotein</keyword>
<comment type="caution">
    <text evidence="12">The sequence shown here is derived from an EMBL/GenBank/DDBJ whole genome shotgun (WGS) entry which is preliminary data.</text>
</comment>
<gene>
    <name evidence="12" type="ORF">ACHIPV_09105</name>
    <name evidence="10" type="ORF">ACHIPZ_00115</name>
    <name evidence="11" type="ORF">ACHIRB_16025</name>
</gene>
<evidence type="ECO:0000259" key="9">
    <source>
        <dbReference type="PROSITE" id="PS50109"/>
    </source>
</evidence>
<proteinExistence type="predicted"/>
<feature type="domain" description="Histidine kinase" evidence="9">
    <location>
        <begin position="118"/>
        <end position="340"/>
    </location>
</feature>
<evidence type="ECO:0000256" key="8">
    <source>
        <dbReference type="SAM" id="Phobius"/>
    </source>
</evidence>
<dbReference type="SUPFAM" id="SSF47384">
    <property type="entry name" value="Homodimeric domain of signal transducing histidine kinase"/>
    <property type="match status" value="1"/>
</dbReference>
<sequence length="344" mass="36498">MPTNLVEIVLYTLVCSIPVVLLGSVVLHRGRNLSLTASMAALVLIPTLATFAGVIGVSGLMFTQELERTAIVLAVVAIVTVPAAVALGRYQAKRTVWEKEIREQERAAEKSRRELVAWVSHDLRTPLAGIRAMAEALTDRVVDDPADITRYSEQIVRETDRLASMVDDLFEMSKINAGALRLTLETLDLHEVIDEVVAASRASAERAQVELRAEQPGRPIFVAGSDHALGRVLTNLVTNAIAHTPPGGTVEISAGTDAGHAWTRVDDTGTGIADEDLLRIFEVAYRGTTARSPVANGGLPAGSGMGLAIAAGLIEAHHGKISASNRASGSRFEVVLPLAAEPAS</sequence>
<dbReference type="Gene3D" id="3.30.565.10">
    <property type="entry name" value="Histidine kinase-like ATPase, C-terminal domain"/>
    <property type="match status" value="1"/>
</dbReference>
<protein>
    <recommendedName>
        <fullName evidence="3">histidine kinase</fullName>
        <ecNumber evidence="3">2.7.13.3</ecNumber>
    </recommendedName>
</protein>
<dbReference type="SMART" id="SM00388">
    <property type="entry name" value="HisKA"/>
    <property type="match status" value="1"/>
</dbReference>
<keyword evidence="5 12" id="KW-0418">Kinase</keyword>
<dbReference type="Proteomes" id="UP001609176">
    <property type="component" value="Unassembled WGS sequence"/>
</dbReference>
<dbReference type="PANTHER" id="PTHR43547">
    <property type="entry name" value="TWO-COMPONENT HISTIDINE KINASE"/>
    <property type="match status" value="1"/>
</dbReference>
<dbReference type="EC" id="2.7.13.3" evidence="3"/>
<evidence type="ECO:0000256" key="4">
    <source>
        <dbReference type="ARBA" id="ARBA00022553"/>
    </source>
</evidence>
<dbReference type="Proteomes" id="UP001609219">
    <property type="component" value="Unassembled WGS sequence"/>
</dbReference>
<dbReference type="InterPro" id="IPR036097">
    <property type="entry name" value="HisK_dim/P_sf"/>
</dbReference>
<feature type="transmembrane region" description="Helical" evidence="8">
    <location>
        <begin position="69"/>
        <end position="90"/>
    </location>
</feature>
<evidence type="ECO:0000313" key="12">
    <source>
        <dbReference type="EMBL" id="MFH5242044.1"/>
    </source>
</evidence>
<evidence type="ECO:0000313" key="11">
    <source>
        <dbReference type="EMBL" id="MFH5230072.1"/>
    </source>
</evidence>
<accession>A0ABW7KHV6</accession>
<evidence type="ECO:0000313" key="14">
    <source>
        <dbReference type="Proteomes" id="UP001609176"/>
    </source>
</evidence>
<reference evidence="13 14" key="1">
    <citation type="submission" date="2024-10" db="EMBL/GenBank/DDBJ databases">
        <authorList>
            <person name="Riesco R."/>
        </authorList>
    </citation>
    <scope>NUCLEOTIDE SEQUENCE [LARGE SCALE GENOMIC DNA]</scope>
    <source>
        <strain evidence="12 14">NCIMB 15448</strain>
        <strain evidence="10 13">NCIMB 15449</strain>
        <strain evidence="11 15">NCIMB 15450</strain>
    </source>
</reference>
<evidence type="ECO:0000256" key="7">
    <source>
        <dbReference type="SAM" id="Coils"/>
    </source>
</evidence>
<organism evidence="12 14">
    <name type="scientific">Antrihabitans spumae</name>
    <dbReference type="NCBI Taxonomy" id="3373370"/>
    <lineage>
        <taxon>Bacteria</taxon>
        <taxon>Bacillati</taxon>
        <taxon>Actinomycetota</taxon>
        <taxon>Actinomycetes</taxon>
        <taxon>Mycobacteriales</taxon>
        <taxon>Nocardiaceae</taxon>
        <taxon>Antrihabitans</taxon>
    </lineage>
</organism>